<dbReference type="EMBL" id="MU150239">
    <property type="protein sequence ID" value="KAF9466914.1"/>
    <property type="molecule type" value="Genomic_DNA"/>
</dbReference>
<organism evidence="1 2">
    <name type="scientific">Collybia nuda</name>
    <dbReference type="NCBI Taxonomy" id="64659"/>
    <lineage>
        <taxon>Eukaryota</taxon>
        <taxon>Fungi</taxon>
        <taxon>Dikarya</taxon>
        <taxon>Basidiomycota</taxon>
        <taxon>Agaricomycotina</taxon>
        <taxon>Agaricomycetes</taxon>
        <taxon>Agaricomycetidae</taxon>
        <taxon>Agaricales</taxon>
        <taxon>Tricholomatineae</taxon>
        <taxon>Clitocybaceae</taxon>
        <taxon>Collybia</taxon>
    </lineage>
</organism>
<dbReference type="SUPFAM" id="SSF55676">
    <property type="entry name" value="CytB endotoxin-like"/>
    <property type="match status" value="1"/>
</dbReference>
<comment type="caution">
    <text evidence="1">The sequence shown here is derived from an EMBL/GenBank/DDBJ whole genome shotgun (WGS) entry which is preliminary data.</text>
</comment>
<dbReference type="Proteomes" id="UP000807353">
    <property type="component" value="Unassembled WGS sequence"/>
</dbReference>
<evidence type="ECO:0000313" key="1">
    <source>
        <dbReference type="EMBL" id="KAF9466914.1"/>
    </source>
</evidence>
<dbReference type="AlphaFoldDB" id="A0A9P6CNF2"/>
<keyword evidence="2" id="KW-1185">Reference proteome</keyword>
<proteinExistence type="predicted"/>
<gene>
    <name evidence="1" type="ORF">BDZ94DRAFT_91359</name>
</gene>
<accession>A0A9P6CNF2</accession>
<dbReference type="OrthoDB" id="3098356at2759"/>
<sequence length="208" mass="22778">MSSLRYEQAFFEYIKLPSDLISAHNQVKDLAVRFVKSADEDTHSNQFDWGGFKTALDNQDAENITIGGFTNSPIPLQGDDATVSTMVDKIMNLLPSLLPSEPVDQSQMKNELNSSLADLDQLWDDGNQAGASGVLSEKWLSREYRVLAGVPAGQPNYLQSIVASVTVKGHFKKESTWGGLGRPKITKELDAAVKVMQLMVAKGFTNPS</sequence>
<name>A0A9P6CNF2_9AGAR</name>
<dbReference type="InterPro" id="IPR035918">
    <property type="entry name" value="CytB_endotoxin-like_sf"/>
</dbReference>
<protein>
    <submittedName>
        <fullName evidence="1">Uncharacterized protein</fullName>
    </submittedName>
</protein>
<evidence type="ECO:0000313" key="2">
    <source>
        <dbReference type="Proteomes" id="UP000807353"/>
    </source>
</evidence>
<reference evidence="1" key="1">
    <citation type="submission" date="2020-11" db="EMBL/GenBank/DDBJ databases">
        <authorList>
            <consortium name="DOE Joint Genome Institute"/>
            <person name="Ahrendt S."/>
            <person name="Riley R."/>
            <person name="Andreopoulos W."/>
            <person name="Labutti K."/>
            <person name="Pangilinan J."/>
            <person name="Ruiz-Duenas F.J."/>
            <person name="Barrasa J.M."/>
            <person name="Sanchez-Garcia M."/>
            <person name="Camarero S."/>
            <person name="Miyauchi S."/>
            <person name="Serrano A."/>
            <person name="Linde D."/>
            <person name="Babiker R."/>
            <person name="Drula E."/>
            <person name="Ayuso-Fernandez I."/>
            <person name="Pacheco R."/>
            <person name="Padilla G."/>
            <person name="Ferreira P."/>
            <person name="Barriuso J."/>
            <person name="Kellner H."/>
            <person name="Castanera R."/>
            <person name="Alfaro M."/>
            <person name="Ramirez L."/>
            <person name="Pisabarro A.G."/>
            <person name="Kuo A."/>
            <person name="Tritt A."/>
            <person name="Lipzen A."/>
            <person name="He G."/>
            <person name="Yan M."/>
            <person name="Ng V."/>
            <person name="Cullen D."/>
            <person name="Martin F."/>
            <person name="Rosso M.-N."/>
            <person name="Henrissat B."/>
            <person name="Hibbett D."/>
            <person name="Martinez A.T."/>
            <person name="Grigoriev I.V."/>
        </authorList>
    </citation>
    <scope>NUCLEOTIDE SEQUENCE</scope>
    <source>
        <strain evidence="1">CBS 247.69</strain>
    </source>
</reference>
<dbReference type="Gene3D" id="3.40.198.10">
    <property type="entry name" value="Delta-endotoxin CytB-like"/>
    <property type="match status" value="1"/>
</dbReference>